<reference evidence="2" key="1">
    <citation type="submission" date="2023-03" db="EMBL/GenBank/DDBJ databases">
        <title>Edaphobacter sp.</title>
        <authorList>
            <person name="Huber K.J."/>
            <person name="Papendorf J."/>
            <person name="Pilke C."/>
            <person name="Bunk B."/>
            <person name="Sproeer C."/>
            <person name="Pester M."/>
        </authorList>
    </citation>
    <scope>NUCLEOTIDE SEQUENCE</scope>
    <source>
        <strain evidence="2">DSM 110680</strain>
    </source>
</reference>
<feature type="domain" description="Diphthamide synthase" evidence="1">
    <location>
        <begin position="1"/>
        <end position="205"/>
    </location>
</feature>
<dbReference type="SUPFAM" id="SSF52402">
    <property type="entry name" value="Adenine nucleotide alpha hydrolases-like"/>
    <property type="match status" value="1"/>
</dbReference>
<dbReference type="AlphaFoldDB" id="A0AAU7DGQ2"/>
<dbReference type="InterPro" id="IPR014729">
    <property type="entry name" value="Rossmann-like_a/b/a_fold"/>
</dbReference>
<dbReference type="EMBL" id="CP121196">
    <property type="protein sequence ID" value="XBH16512.1"/>
    <property type="molecule type" value="Genomic_DNA"/>
</dbReference>
<dbReference type="GO" id="GO:0016787">
    <property type="term" value="F:hydrolase activity"/>
    <property type="evidence" value="ECO:0007669"/>
    <property type="project" value="UniProtKB-KW"/>
</dbReference>
<name>A0AAU7DGQ2_9BACT</name>
<dbReference type="Gene3D" id="3.40.50.620">
    <property type="entry name" value="HUPs"/>
    <property type="match status" value="1"/>
</dbReference>
<dbReference type="Pfam" id="PF01902">
    <property type="entry name" value="Diphthami_syn_2"/>
    <property type="match status" value="1"/>
</dbReference>
<dbReference type="Gene3D" id="3.90.1490.10">
    <property type="entry name" value="putative n-type atp pyrophosphatase, domain 2"/>
    <property type="match status" value="1"/>
</dbReference>
<sequence length="232" mass="25418">MRVLVSWSSGKDCAWALHLLKQRPDVEIAGLLTTVNAEFDRVAMHGTRRATLEAQAAAANLPLWSIPLPWPCSNKEYEQRMAAALTRAVAERIDAIAFGDLFLRDVRTYRENQLRSTGIVPLFPLWDIPTPELAPAMIAGGLRAKLVCVDSTRLNPEFAGRDFDAHLLSDLPPTVDPCGERGEFHSCVYDGPIFSSPIALEAGEIVNRDGFIYADFVPVDSLITDPQGATAS</sequence>
<evidence type="ECO:0000259" key="1">
    <source>
        <dbReference type="Pfam" id="PF01902"/>
    </source>
</evidence>
<dbReference type="RefSeq" id="WP_348261741.1">
    <property type="nucleotide sequence ID" value="NZ_CP121196.1"/>
</dbReference>
<evidence type="ECO:0000313" key="2">
    <source>
        <dbReference type="EMBL" id="XBH16512.1"/>
    </source>
</evidence>
<organism evidence="2">
    <name type="scientific">Telmatobacter sp. DSM 110680</name>
    <dbReference type="NCBI Taxonomy" id="3036704"/>
    <lineage>
        <taxon>Bacteria</taxon>
        <taxon>Pseudomonadati</taxon>
        <taxon>Acidobacteriota</taxon>
        <taxon>Terriglobia</taxon>
        <taxon>Terriglobales</taxon>
        <taxon>Acidobacteriaceae</taxon>
        <taxon>Telmatobacter</taxon>
    </lineage>
</organism>
<gene>
    <name evidence="2" type="ORF">P8935_18300</name>
</gene>
<proteinExistence type="predicted"/>
<protein>
    <submittedName>
        <fullName evidence="2">Adenine nucleotide alpha hydrolase</fullName>
    </submittedName>
</protein>
<dbReference type="InterPro" id="IPR002761">
    <property type="entry name" value="Diphthami_syn_dom"/>
</dbReference>
<keyword evidence="2" id="KW-0378">Hydrolase</keyword>
<accession>A0AAU7DGQ2</accession>